<dbReference type="GO" id="GO:0004713">
    <property type="term" value="F:protein tyrosine kinase activity"/>
    <property type="evidence" value="ECO:0007669"/>
    <property type="project" value="TreeGrafter"/>
</dbReference>
<evidence type="ECO:0000256" key="2">
    <source>
        <dbReference type="ARBA" id="ARBA00006683"/>
    </source>
</evidence>
<dbReference type="GO" id="GO:0005886">
    <property type="term" value="C:plasma membrane"/>
    <property type="evidence" value="ECO:0007669"/>
    <property type="project" value="UniProtKB-SubCell"/>
</dbReference>
<dbReference type="RefSeq" id="WP_183596789.1">
    <property type="nucleotide sequence ID" value="NZ_JACHXK010000001.1"/>
</dbReference>
<dbReference type="InterPro" id="IPR050445">
    <property type="entry name" value="Bact_polysacc_biosynth/exp"/>
</dbReference>
<dbReference type="Pfam" id="PF02706">
    <property type="entry name" value="Wzz"/>
    <property type="match status" value="1"/>
</dbReference>
<dbReference type="PANTHER" id="PTHR32309:SF13">
    <property type="entry name" value="FERRIC ENTEROBACTIN TRANSPORT PROTEIN FEPE"/>
    <property type="match status" value="1"/>
</dbReference>
<evidence type="ECO:0000256" key="3">
    <source>
        <dbReference type="ARBA" id="ARBA00022475"/>
    </source>
</evidence>
<comment type="caution">
    <text evidence="10">The sequence shown here is derived from an EMBL/GenBank/DDBJ whole genome shotgun (WGS) entry which is preliminary data.</text>
</comment>
<dbReference type="InterPro" id="IPR003856">
    <property type="entry name" value="LPS_length_determ_N"/>
</dbReference>
<proteinExistence type="inferred from homology"/>
<organism evidence="10 11">
    <name type="scientific">Paenibacillus phyllosphaerae</name>
    <dbReference type="NCBI Taxonomy" id="274593"/>
    <lineage>
        <taxon>Bacteria</taxon>
        <taxon>Bacillati</taxon>
        <taxon>Bacillota</taxon>
        <taxon>Bacilli</taxon>
        <taxon>Bacillales</taxon>
        <taxon>Paenibacillaceae</taxon>
        <taxon>Paenibacillus</taxon>
    </lineage>
</organism>
<keyword evidence="3" id="KW-1003">Cell membrane</keyword>
<keyword evidence="11" id="KW-1185">Reference proteome</keyword>
<feature type="transmembrane region" description="Helical" evidence="8">
    <location>
        <begin position="171"/>
        <end position="193"/>
    </location>
</feature>
<dbReference type="Proteomes" id="UP000570361">
    <property type="component" value="Unassembled WGS sequence"/>
</dbReference>
<evidence type="ECO:0000313" key="10">
    <source>
        <dbReference type="EMBL" id="MBB3108574.1"/>
    </source>
</evidence>
<reference evidence="10 11" key="1">
    <citation type="submission" date="2020-08" db="EMBL/GenBank/DDBJ databases">
        <title>Genomic Encyclopedia of Type Strains, Phase III (KMG-III): the genomes of soil and plant-associated and newly described type strains.</title>
        <authorList>
            <person name="Whitman W."/>
        </authorList>
    </citation>
    <scope>NUCLEOTIDE SEQUENCE [LARGE SCALE GENOMIC DNA]</scope>
    <source>
        <strain evidence="10 11">CECT 5862</strain>
    </source>
</reference>
<evidence type="ECO:0000256" key="7">
    <source>
        <dbReference type="SAM" id="MobiDB-lite"/>
    </source>
</evidence>
<name>A0A7W5ATM8_9BACL</name>
<evidence type="ECO:0000256" key="8">
    <source>
        <dbReference type="SAM" id="Phobius"/>
    </source>
</evidence>
<accession>A0A7W5ATM8</accession>
<evidence type="ECO:0000313" key="11">
    <source>
        <dbReference type="Proteomes" id="UP000570361"/>
    </source>
</evidence>
<dbReference type="AlphaFoldDB" id="A0A7W5ATM8"/>
<keyword evidence="5 8" id="KW-1133">Transmembrane helix</keyword>
<dbReference type="PANTHER" id="PTHR32309">
    <property type="entry name" value="TYROSINE-PROTEIN KINASE"/>
    <property type="match status" value="1"/>
</dbReference>
<evidence type="ECO:0000256" key="5">
    <source>
        <dbReference type="ARBA" id="ARBA00022989"/>
    </source>
</evidence>
<evidence type="ECO:0000256" key="1">
    <source>
        <dbReference type="ARBA" id="ARBA00004651"/>
    </source>
</evidence>
<keyword evidence="4 8" id="KW-0812">Transmembrane</keyword>
<dbReference type="EMBL" id="JACHXK010000001">
    <property type="protein sequence ID" value="MBB3108574.1"/>
    <property type="molecule type" value="Genomic_DNA"/>
</dbReference>
<evidence type="ECO:0000259" key="9">
    <source>
        <dbReference type="Pfam" id="PF02706"/>
    </source>
</evidence>
<evidence type="ECO:0000256" key="4">
    <source>
        <dbReference type="ARBA" id="ARBA00022692"/>
    </source>
</evidence>
<gene>
    <name evidence="10" type="ORF">FHS18_000602</name>
</gene>
<feature type="region of interest" description="Disordered" evidence="7">
    <location>
        <begin position="226"/>
        <end position="245"/>
    </location>
</feature>
<feature type="domain" description="Polysaccharide chain length determinant N-terminal" evidence="9">
    <location>
        <begin position="2"/>
        <end position="89"/>
    </location>
</feature>
<comment type="similarity">
    <text evidence="2">Belongs to the CpsC/CapA family.</text>
</comment>
<sequence length="245" mass="26887">MELKQYWAVVRKRLWLIAVIVVLVTVAAGIKTTSTTPLYRANATLIVNQAPQIDGTYIVNQSTVATNILLINSYKEIIKSSAIMSKVNAEFPELNISINDLINHIQVSAASDSQVMNLSYTDTSYERAAKAVNAISIVFKAQIPQIMKIDNVTILNEANEQANASPININAGMNIVAGLLVSLLLAIGLVMLLEYLDQSYKTELDVESDLGLPVLASVMKMNENDRMRHGQSKQKVGEGKYATFN</sequence>
<protein>
    <submittedName>
        <fullName evidence="10">Capsular polysaccharide biosynthesis protein</fullName>
    </submittedName>
</protein>
<comment type="subcellular location">
    <subcellularLocation>
        <location evidence="1">Cell membrane</location>
        <topology evidence="1">Multi-pass membrane protein</topology>
    </subcellularLocation>
</comment>
<evidence type="ECO:0000256" key="6">
    <source>
        <dbReference type="ARBA" id="ARBA00023136"/>
    </source>
</evidence>
<keyword evidence="6 8" id="KW-0472">Membrane</keyword>